<dbReference type="EMBL" id="PDLH01000005">
    <property type="protein sequence ID" value="PHH02044.1"/>
    <property type="molecule type" value="Genomic_DNA"/>
</dbReference>
<gene>
    <name evidence="2" type="ORF">CRX47_00335</name>
</gene>
<feature type="region of interest" description="Disordered" evidence="1">
    <location>
        <begin position="1"/>
        <end position="29"/>
    </location>
</feature>
<evidence type="ECO:0000313" key="3">
    <source>
        <dbReference type="Proteomes" id="UP000223854"/>
    </source>
</evidence>
<protein>
    <submittedName>
        <fullName evidence="2">Uncharacterized protein</fullName>
    </submittedName>
</protein>
<name>A0ABX4KAG5_CLOSG</name>
<evidence type="ECO:0000313" key="2">
    <source>
        <dbReference type="EMBL" id="PHH02044.1"/>
    </source>
</evidence>
<dbReference type="RefSeq" id="WP_098926830.1">
    <property type="nucleotide sequence ID" value="NZ_PDLH01000005.1"/>
</dbReference>
<evidence type="ECO:0000256" key="1">
    <source>
        <dbReference type="SAM" id="MobiDB-lite"/>
    </source>
</evidence>
<reference evidence="2 3" key="1">
    <citation type="submission" date="2017-09" db="EMBL/GenBank/DDBJ databases">
        <title>FDA dAtabase for Regulatory Grade micrObial Sequences (FDA-ARGOS): Supporting development and validation of Infectious Disease Dx tests.</title>
        <authorList>
            <person name="Kerrigan L."/>
            <person name="Long C."/>
            <person name="Tallon L.J."/>
            <person name="Sadzewicz L."/>
            <person name="Ott S."/>
            <person name="Zhao X."/>
            <person name="Nagaraj S."/>
            <person name="Vavikolanu K."/>
            <person name="Aluvathingal J."/>
            <person name="Nadendla S."/>
            <person name="Sichtig H."/>
        </authorList>
    </citation>
    <scope>NUCLEOTIDE SEQUENCE [LARGE SCALE GENOMIC DNA]</scope>
    <source>
        <strain evidence="2 3">FDAARGOS_423</strain>
    </source>
</reference>
<dbReference type="Proteomes" id="UP000223854">
    <property type="component" value="Unassembled WGS sequence"/>
</dbReference>
<sequence>MKIVIDGKPMGKQRPRFNGKTSVHTPSKTVNYNCKTMDVKGKSLRGRECTIPKSTNRKEMIEGNKTNYKTRCTIRRLNG</sequence>
<comment type="caution">
    <text evidence="2">The sequence shown here is derived from an EMBL/GenBank/DDBJ whole genome shotgun (WGS) entry which is preliminary data.</text>
</comment>
<proteinExistence type="predicted"/>
<accession>A0ABX4KAG5</accession>
<organism evidence="2 3">
    <name type="scientific">Clostridium sporogenes</name>
    <dbReference type="NCBI Taxonomy" id="1509"/>
    <lineage>
        <taxon>Bacteria</taxon>
        <taxon>Bacillati</taxon>
        <taxon>Bacillota</taxon>
        <taxon>Clostridia</taxon>
        <taxon>Eubacteriales</taxon>
        <taxon>Clostridiaceae</taxon>
        <taxon>Clostridium</taxon>
    </lineage>
</organism>
<keyword evidence="3" id="KW-1185">Reference proteome</keyword>
<feature type="compositionally biased region" description="Polar residues" evidence="1">
    <location>
        <begin position="19"/>
        <end position="29"/>
    </location>
</feature>